<dbReference type="Proteomes" id="UP000632138">
    <property type="component" value="Unassembled WGS sequence"/>
</dbReference>
<feature type="signal peptide" evidence="1">
    <location>
        <begin position="1"/>
        <end position="28"/>
    </location>
</feature>
<dbReference type="EMBL" id="JAENHP010000004">
    <property type="protein sequence ID" value="MBM2616804.1"/>
    <property type="molecule type" value="Genomic_DNA"/>
</dbReference>
<protein>
    <submittedName>
        <fullName evidence="2">Uncharacterized protein</fullName>
    </submittedName>
</protein>
<name>A0ABS2ABZ3_9ACTN</name>
<feature type="chain" id="PRO_5045755920" evidence="1">
    <location>
        <begin position="29"/>
        <end position="247"/>
    </location>
</feature>
<keyword evidence="1" id="KW-0732">Signal</keyword>
<proteinExistence type="predicted"/>
<comment type="caution">
    <text evidence="2">The sequence shown here is derived from an EMBL/GenBank/DDBJ whole genome shotgun (WGS) entry which is preliminary data.</text>
</comment>
<keyword evidence="3" id="KW-1185">Reference proteome</keyword>
<evidence type="ECO:0000256" key="1">
    <source>
        <dbReference type="SAM" id="SignalP"/>
    </source>
</evidence>
<organism evidence="2 3">
    <name type="scientific">Paractinoplanes ovalisporus</name>
    <dbReference type="NCBI Taxonomy" id="2810368"/>
    <lineage>
        <taxon>Bacteria</taxon>
        <taxon>Bacillati</taxon>
        <taxon>Actinomycetota</taxon>
        <taxon>Actinomycetes</taxon>
        <taxon>Micromonosporales</taxon>
        <taxon>Micromonosporaceae</taxon>
        <taxon>Paractinoplanes</taxon>
    </lineage>
</organism>
<accession>A0ABS2ABZ3</accession>
<evidence type="ECO:0000313" key="2">
    <source>
        <dbReference type="EMBL" id="MBM2616804.1"/>
    </source>
</evidence>
<sequence>MTRKFPHSTRRPMIAAAAVITTALAVNAVSVQPASASSHRPCTVVKHSNTTGVTKVGTATATVGTDGIKLTTAPGANADKVSWRENIRPVLAGTVEEVSYETVKLDEPGVGVNDAALPAYHIYVKTPAGEGVLIFEPYWYTGKIGAGNPQRQIRSEWNVLQGPLWTSSTTINGLEKSPGGPATKTFAEVVKDNPKMVVTGVGFGLGTYNPGTTAILDEQRFATKQSCSEHQWSTGFRTGTWWPGWLR</sequence>
<gene>
    <name evidence="2" type="ORF">JIG36_14680</name>
</gene>
<dbReference type="InterPro" id="IPR006311">
    <property type="entry name" value="TAT_signal"/>
</dbReference>
<dbReference type="RefSeq" id="WP_203376848.1">
    <property type="nucleotide sequence ID" value="NZ_JAENHP010000004.1"/>
</dbReference>
<reference evidence="2 3" key="1">
    <citation type="submission" date="2021-01" db="EMBL/GenBank/DDBJ databases">
        <title>Actinoplanes sp. nov. LDG1-06 isolated from lichen.</title>
        <authorList>
            <person name="Saeng-In P."/>
            <person name="Phongsopitanun W."/>
            <person name="Kanchanasin P."/>
            <person name="Yuki M."/>
            <person name="Kudo T."/>
            <person name="Ohkuma M."/>
            <person name="Tanasupawat S."/>
        </authorList>
    </citation>
    <scope>NUCLEOTIDE SEQUENCE [LARGE SCALE GENOMIC DNA]</scope>
    <source>
        <strain evidence="2 3">LDG1-06</strain>
    </source>
</reference>
<dbReference type="PROSITE" id="PS51318">
    <property type="entry name" value="TAT"/>
    <property type="match status" value="1"/>
</dbReference>
<evidence type="ECO:0000313" key="3">
    <source>
        <dbReference type="Proteomes" id="UP000632138"/>
    </source>
</evidence>